<dbReference type="InterPro" id="IPR016035">
    <property type="entry name" value="Acyl_Trfase/lysoPLipase"/>
</dbReference>
<accession>A0A7W8A3N7</accession>
<feature type="domain" description="PNPLA" evidence="2">
    <location>
        <begin position="5"/>
        <end position="71"/>
    </location>
</feature>
<gene>
    <name evidence="3" type="ORF">HNR40_003616</name>
</gene>
<dbReference type="RefSeq" id="WP_184962584.1">
    <property type="nucleotide sequence ID" value="NZ_JACHIN010000004.1"/>
</dbReference>
<comment type="caution">
    <text evidence="3">The sequence shown here is derived from an EMBL/GenBank/DDBJ whole genome shotgun (WGS) entry which is preliminary data.</text>
</comment>
<protein>
    <submittedName>
        <fullName evidence="3">NTE family protein</fullName>
    </submittedName>
</protein>
<reference evidence="3 4" key="1">
    <citation type="submission" date="2020-08" db="EMBL/GenBank/DDBJ databases">
        <title>Genomic Encyclopedia of Type Strains, Phase IV (KMG-IV): sequencing the most valuable type-strain genomes for metagenomic binning, comparative biology and taxonomic classification.</title>
        <authorList>
            <person name="Goeker M."/>
        </authorList>
    </citation>
    <scope>NUCLEOTIDE SEQUENCE [LARGE SCALE GENOMIC DNA]</scope>
    <source>
        <strain evidence="3 4">DSM 45385</strain>
    </source>
</reference>
<dbReference type="InterPro" id="IPR002641">
    <property type="entry name" value="PNPLA_dom"/>
</dbReference>
<evidence type="ECO:0000259" key="2">
    <source>
        <dbReference type="Pfam" id="PF01734"/>
    </source>
</evidence>
<dbReference type="SUPFAM" id="SSF52151">
    <property type="entry name" value="FabD/lysophospholipase-like"/>
    <property type="match status" value="1"/>
</dbReference>
<keyword evidence="1" id="KW-0443">Lipid metabolism</keyword>
<evidence type="ECO:0000313" key="3">
    <source>
        <dbReference type="EMBL" id="MBB5078141.1"/>
    </source>
</evidence>
<dbReference type="Gene3D" id="3.40.1090.10">
    <property type="entry name" value="Cytosolic phospholipase A2 catalytic domain"/>
    <property type="match status" value="1"/>
</dbReference>
<sequence>MRRALVLGPGGVAATAWLAGLITGLRREGVDLSAADLVVGTSAGAVAAALLATGAPLDTPPEGHADLLRDAEWPARRLLIAAVDASSGERAVFDIFGGVPLPAAVAASRADPAITIAGRRYTDAGSATNADLAKSADRVLVLEPLAPPTAPRFLAVPSTPATLSLSVALCPPSRPTRP</sequence>
<dbReference type="Pfam" id="PF01734">
    <property type="entry name" value="Patatin"/>
    <property type="match status" value="1"/>
</dbReference>
<name>A0A7W8A3N7_9ACTN</name>
<evidence type="ECO:0000313" key="4">
    <source>
        <dbReference type="Proteomes" id="UP000568380"/>
    </source>
</evidence>
<keyword evidence="4" id="KW-1185">Reference proteome</keyword>
<organism evidence="3 4">
    <name type="scientific">Nonomuraea endophytica</name>
    <dbReference type="NCBI Taxonomy" id="714136"/>
    <lineage>
        <taxon>Bacteria</taxon>
        <taxon>Bacillati</taxon>
        <taxon>Actinomycetota</taxon>
        <taxon>Actinomycetes</taxon>
        <taxon>Streptosporangiales</taxon>
        <taxon>Streptosporangiaceae</taxon>
        <taxon>Nonomuraea</taxon>
    </lineage>
</organism>
<evidence type="ECO:0000256" key="1">
    <source>
        <dbReference type="ARBA" id="ARBA00023098"/>
    </source>
</evidence>
<dbReference type="Proteomes" id="UP000568380">
    <property type="component" value="Unassembled WGS sequence"/>
</dbReference>
<dbReference type="EMBL" id="JACHIN010000004">
    <property type="protein sequence ID" value="MBB5078141.1"/>
    <property type="molecule type" value="Genomic_DNA"/>
</dbReference>
<proteinExistence type="predicted"/>
<dbReference type="AlphaFoldDB" id="A0A7W8A3N7"/>
<dbReference type="GO" id="GO:0006629">
    <property type="term" value="P:lipid metabolic process"/>
    <property type="evidence" value="ECO:0007669"/>
    <property type="project" value="UniProtKB-KW"/>
</dbReference>